<comment type="caution">
    <text evidence="1">The sequence shown here is derived from an EMBL/GenBank/DDBJ whole genome shotgun (WGS) entry which is preliminary data.</text>
</comment>
<accession>A0ABX2PWW6</accession>
<reference evidence="1 2" key="1">
    <citation type="submission" date="2020-06" db="EMBL/GenBank/DDBJ databases">
        <authorList>
            <person name="Cao W.R."/>
        </authorList>
    </citation>
    <scope>NUCLEOTIDE SEQUENCE [LARGE SCALE GENOMIC DNA]</scope>
    <source>
        <strain evidence="1 2">B1Z28</strain>
    </source>
</reference>
<dbReference type="Pfam" id="PF01527">
    <property type="entry name" value="HTH_Tnp_1"/>
    <property type="match status" value="1"/>
</dbReference>
<evidence type="ECO:0000313" key="2">
    <source>
        <dbReference type="Proteomes" id="UP000630805"/>
    </source>
</evidence>
<protein>
    <submittedName>
        <fullName evidence="1">Transposase</fullName>
    </submittedName>
</protein>
<dbReference type="Proteomes" id="UP000630805">
    <property type="component" value="Unassembled WGS sequence"/>
</dbReference>
<name>A0ABX2PWW6_9RHOB</name>
<dbReference type="InterPro" id="IPR002514">
    <property type="entry name" value="Transposase_8"/>
</dbReference>
<dbReference type="EMBL" id="JABXWT010000069">
    <property type="protein sequence ID" value="NVO58703.1"/>
    <property type="molecule type" value="Genomic_DNA"/>
</dbReference>
<dbReference type="SUPFAM" id="SSF48295">
    <property type="entry name" value="TrpR-like"/>
    <property type="match status" value="1"/>
</dbReference>
<proteinExistence type="predicted"/>
<gene>
    <name evidence="1" type="ORF">HW561_23320</name>
</gene>
<dbReference type="InterPro" id="IPR010921">
    <property type="entry name" value="Trp_repressor/repl_initiator"/>
</dbReference>
<evidence type="ECO:0000313" key="1">
    <source>
        <dbReference type="EMBL" id="NVO58703.1"/>
    </source>
</evidence>
<feature type="non-terminal residue" evidence="1">
    <location>
        <position position="57"/>
    </location>
</feature>
<sequence>MKANIQLIQKRRKFSVEFKKSLVDEFESGKFSVCQLGRMHKIKPQVIYNWLYKYSSA</sequence>
<keyword evidence="2" id="KW-1185">Reference proteome</keyword>
<organism evidence="1 2">
    <name type="scientific">Ruegeria haliotis</name>
    <dbReference type="NCBI Taxonomy" id="2747601"/>
    <lineage>
        <taxon>Bacteria</taxon>
        <taxon>Pseudomonadati</taxon>
        <taxon>Pseudomonadota</taxon>
        <taxon>Alphaproteobacteria</taxon>
        <taxon>Rhodobacterales</taxon>
        <taxon>Roseobacteraceae</taxon>
        <taxon>Ruegeria</taxon>
    </lineage>
</organism>